<organism evidence="2 3">
    <name type="scientific">Veillonella montpellierensis DNF00314</name>
    <dbReference type="NCBI Taxonomy" id="1401067"/>
    <lineage>
        <taxon>Bacteria</taxon>
        <taxon>Bacillati</taxon>
        <taxon>Bacillota</taxon>
        <taxon>Negativicutes</taxon>
        <taxon>Veillonellales</taxon>
        <taxon>Veillonellaceae</taxon>
        <taxon>Veillonella</taxon>
    </lineage>
</organism>
<dbReference type="RefSeq" id="WP_038152667.1">
    <property type="nucleotide sequence ID" value="NZ_JRNT01000016.1"/>
</dbReference>
<comment type="caution">
    <text evidence="2">The sequence shown here is derived from an EMBL/GenBank/DDBJ whole genome shotgun (WGS) entry which is preliminary data.</text>
</comment>
<proteinExistence type="predicted"/>
<dbReference type="SUPFAM" id="SSF51230">
    <property type="entry name" value="Single hybrid motif"/>
    <property type="match status" value="1"/>
</dbReference>
<dbReference type="Proteomes" id="UP000029628">
    <property type="component" value="Unassembled WGS sequence"/>
</dbReference>
<evidence type="ECO:0000313" key="3">
    <source>
        <dbReference type="Proteomes" id="UP000029628"/>
    </source>
</evidence>
<sequence>MKKNIIMAVVAVLTAIGIMPAMAQPVQQFTVLSGTVATVLPVGTAVTEGDTLLTIETLAGPMAGAKATVDGVVSAVEAQIGSSVERGQVVVTIESK</sequence>
<name>A0A096AKL0_9FIRM</name>
<keyword evidence="3" id="KW-1185">Reference proteome</keyword>
<keyword evidence="1" id="KW-0732">Signal</keyword>
<evidence type="ECO:0000256" key="1">
    <source>
        <dbReference type="SAM" id="SignalP"/>
    </source>
</evidence>
<protein>
    <recommendedName>
        <fullName evidence="4">Lipoyl-binding domain-containing protein</fullName>
    </recommendedName>
</protein>
<dbReference type="InterPro" id="IPR011053">
    <property type="entry name" value="Single_hybrid_motif"/>
</dbReference>
<dbReference type="AlphaFoldDB" id="A0A096AKL0"/>
<feature type="signal peptide" evidence="1">
    <location>
        <begin position="1"/>
        <end position="23"/>
    </location>
</feature>
<feature type="chain" id="PRO_5001917182" description="Lipoyl-binding domain-containing protein" evidence="1">
    <location>
        <begin position="24"/>
        <end position="96"/>
    </location>
</feature>
<dbReference type="eggNOG" id="ENOG5033DEY">
    <property type="taxonomic scope" value="Bacteria"/>
</dbReference>
<evidence type="ECO:0000313" key="2">
    <source>
        <dbReference type="EMBL" id="KGF47171.1"/>
    </source>
</evidence>
<gene>
    <name evidence="2" type="ORF">HMPREF0872_05705</name>
</gene>
<evidence type="ECO:0008006" key="4">
    <source>
        <dbReference type="Google" id="ProtNLM"/>
    </source>
</evidence>
<dbReference type="EMBL" id="JRNT01000016">
    <property type="protein sequence ID" value="KGF47171.1"/>
    <property type="molecule type" value="Genomic_DNA"/>
</dbReference>
<accession>A0A096AKL0</accession>
<dbReference type="Gene3D" id="2.40.50.100">
    <property type="match status" value="1"/>
</dbReference>
<reference evidence="2 3" key="1">
    <citation type="submission" date="2014-07" db="EMBL/GenBank/DDBJ databases">
        <authorList>
            <person name="McCorrison J."/>
            <person name="Sanka R."/>
            <person name="Torralba M."/>
            <person name="Gillis M."/>
            <person name="Haft D.H."/>
            <person name="Methe B."/>
            <person name="Sutton G."/>
            <person name="Nelson K.E."/>
        </authorList>
    </citation>
    <scope>NUCLEOTIDE SEQUENCE [LARGE SCALE GENOMIC DNA]</scope>
    <source>
        <strain evidence="2 3">DNF00314</strain>
    </source>
</reference>